<dbReference type="GO" id="GO:0003677">
    <property type="term" value="F:DNA binding"/>
    <property type="evidence" value="ECO:0007669"/>
    <property type="project" value="UniProtKB-KW"/>
</dbReference>
<name>A0A437RHW7_9BURK</name>
<dbReference type="SUPFAM" id="SSF46785">
    <property type="entry name" value="Winged helix' DNA-binding domain"/>
    <property type="match status" value="1"/>
</dbReference>
<evidence type="ECO:0000259" key="5">
    <source>
        <dbReference type="PROSITE" id="PS50931"/>
    </source>
</evidence>
<dbReference type="Proteomes" id="UP000285575">
    <property type="component" value="Unassembled WGS sequence"/>
</dbReference>
<organism evidence="6 7">
    <name type="scientific">Rubrivivax rivuli</name>
    <dbReference type="NCBI Taxonomy" id="1862385"/>
    <lineage>
        <taxon>Bacteria</taxon>
        <taxon>Pseudomonadati</taxon>
        <taxon>Pseudomonadota</taxon>
        <taxon>Betaproteobacteria</taxon>
        <taxon>Burkholderiales</taxon>
        <taxon>Sphaerotilaceae</taxon>
        <taxon>Rubrivivax</taxon>
    </lineage>
</organism>
<dbReference type="InterPro" id="IPR036388">
    <property type="entry name" value="WH-like_DNA-bd_sf"/>
</dbReference>
<dbReference type="PANTHER" id="PTHR30419:SF31">
    <property type="entry name" value="BLR3139 PROTEIN"/>
    <property type="match status" value="1"/>
</dbReference>
<dbReference type="PRINTS" id="PR00039">
    <property type="entry name" value="HTHLYSR"/>
</dbReference>
<comment type="similarity">
    <text evidence="1">Belongs to the LysR transcriptional regulatory family.</text>
</comment>
<dbReference type="Gene3D" id="3.40.190.290">
    <property type="match status" value="1"/>
</dbReference>
<keyword evidence="4" id="KW-0804">Transcription</keyword>
<dbReference type="EMBL" id="SACR01000003">
    <property type="protein sequence ID" value="RVU46366.1"/>
    <property type="molecule type" value="Genomic_DNA"/>
</dbReference>
<evidence type="ECO:0000256" key="3">
    <source>
        <dbReference type="ARBA" id="ARBA00023125"/>
    </source>
</evidence>
<evidence type="ECO:0000256" key="4">
    <source>
        <dbReference type="ARBA" id="ARBA00023163"/>
    </source>
</evidence>
<dbReference type="InterPro" id="IPR000847">
    <property type="entry name" value="LysR_HTH_N"/>
</dbReference>
<evidence type="ECO:0000313" key="6">
    <source>
        <dbReference type="EMBL" id="RVU46366.1"/>
    </source>
</evidence>
<dbReference type="InterPro" id="IPR036390">
    <property type="entry name" value="WH_DNA-bd_sf"/>
</dbReference>
<dbReference type="CDD" id="cd05466">
    <property type="entry name" value="PBP2_LTTR_substrate"/>
    <property type="match status" value="1"/>
</dbReference>
<dbReference type="GO" id="GO:0003700">
    <property type="term" value="F:DNA-binding transcription factor activity"/>
    <property type="evidence" value="ECO:0007669"/>
    <property type="project" value="InterPro"/>
</dbReference>
<evidence type="ECO:0000256" key="1">
    <source>
        <dbReference type="ARBA" id="ARBA00009437"/>
    </source>
</evidence>
<dbReference type="AlphaFoldDB" id="A0A437RHW7"/>
<evidence type="ECO:0000256" key="2">
    <source>
        <dbReference type="ARBA" id="ARBA00023015"/>
    </source>
</evidence>
<dbReference type="PROSITE" id="PS50931">
    <property type="entry name" value="HTH_LYSR"/>
    <property type="match status" value="1"/>
</dbReference>
<protein>
    <submittedName>
        <fullName evidence="6">LysR family transcriptional regulator</fullName>
    </submittedName>
</protein>
<dbReference type="PANTHER" id="PTHR30419">
    <property type="entry name" value="HTH-TYPE TRANSCRIPTIONAL REGULATOR YBHD"/>
    <property type="match status" value="1"/>
</dbReference>
<evidence type="ECO:0000313" key="7">
    <source>
        <dbReference type="Proteomes" id="UP000285575"/>
    </source>
</evidence>
<sequence>MNLFDAYRYLAALEQHRHFGRAATACHITQPALSNALRSLESHFGVPIVRRGRQYEGLTAEGEQVLATARRVLHEQERLTQELAGSAAQPRGRLVIGSVPTAEPIAARFAARLIERHPGLVPQLRSLSSQELESGLERLTLDLALGYTDRLADLPGDRLQAWPQVLEHYHLLQRVAVGETSGPGLRFGVPITWPEAAARPLALLGPEMHNRVILEQVFRGQGLAVVPALETNSVMALLVAVHSGPLAAVLPGALVDTLAAHAGLEARPLTAPVLRTPIGFMTARGHPASRALQAALALALDPAWLAEAAAHTGPLSSGTVQA</sequence>
<dbReference type="InterPro" id="IPR050950">
    <property type="entry name" value="HTH-type_LysR_regulators"/>
</dbReference>
<gene>
    <name evidence="6" type="ORF">EOE66_11035</name>
</gene>
<proteinExistence type="inferred from homology"/>
<dbReference type="RefSeq" id="WP_128228729.1">
    <property type="nucleotide sequence ID" value="NZ_SACR01000003.1"/>
</dbReference>
<dbReference type="Pfam" id="PF00126">
    <property type="entry name" value="HTH_1"/>
    <property type="match status" value="1"/>
</dbReference>
<accession>A0A437RHW7</accession>
<dbReference type="SUPFAM" id="SSF53850">
    <property type="entry name" value="Periplasmic binding protein-like II"/>
    <property type="match status" value="1"/>
</dbReference>
<keyword evidence="3" id="KW-0238">DNA-binding</keyword>
<dbReference type="GO" id="GO:0005829">
    <property type="term" value="C:cytosol"/>
    <property type="evidence" value="ECO:0007669"/>
    <property type="project" value="TreeGrafter"/>
</dbReference>
<dbReference type="Gene3D" id="1.10.10.10">
    <property type="entry name" value="Winged helix-like DNA-binding domain superfamily/Winged helix DNA-binding domain"/>
    <property type="match status" value="1"/>
</dbReference>
<keyword evidence="2" id="KW-0805">Transcription regulation</keyword>
<dbReference type="Pfam" id="PF03466">
    <property type="entry name" value="LysR_substrate"/>
    <property type="match status" value="1"/>
</dbReference>
<keyword evidence="7" id="KW-1185">Reference proteome</keyword>
<dbReference type="OrthoDB" id="9775392at2"/>
<comment type="caution">
    <text evidence="6">The sequence shown here is derived from an EMBL/GenBank/DDBJ whole genome shotgun (WGS) entry which is preliminary data.</text>
</comment>
<dbReference type="InterPro" id="IPR005119">
    <property type="entry name" value="LysR_subst-bd"/>
</dbReference>
<reference evidence="6 7" key="1">
    <citation type="submission" date="2019-01" db="EMBL/GenBank/DDBJ databases">
        <authorList>
            <person name="Chen W.-M."/>
        </authorList>
    </citation>
    <scope>NUCLEOTIDE SEQUENCE [LARGE SCALE GENOMIC DNA]</scope>
    <source>
        <strain evidence="6 7">KYPY4</strain>
    </source>
</reference>
<feature type="domain" description="HTH lysR-type" evidence="5">
    <location>
        <begin position="1"/>
        <end position="59"/>
    </location>
</feature>